<dbReference type="OrthoDB" id="2168635at2"/>
<dbReference type="RefSeq" id="WP_146923892.1">
    <property type="nucleotide sequence ID" value="NZ_BJUY01000006.1"/>
</dbReference>
<dbReference type="Proteomes" id="UP000321662">
    <property type="component" value="Unassembled WGS sequence"/>
</dbReference>
<dbReference type="AlphaFoldDB" id="A0A511ASC7"/>
<sequence>MVIYTTNEWKGYGKQNYYWNEYRLEENEVNKYKCHRQKFFDGDENIWDTDENLEESWTLDDSNMPEWLHQYL</sequence>
<keyword evidence="2" id="KW-1185">Reference proteome</keyword>
<accession>A0A511ASC7</accession>
<gene>
    <name evidence="1" type="ORF">AKA01nite_07310</name>
</gene>
<dbReference type="EMBL" id="BJUY01000006">
    <property type="protein sequence ID" value="GEK91109.1"/>
    <property type="molecule type" value="Genomic_DNA"/>
</dbReference>
<evidence type="ECO:0000313" key="1">
    <source>
        <dbReference type="EMBL" id="GEK91109.1"/>
    </source>
</evidence>
<reference evidence="1 2" key="1">
    <citation type="submission" date="2019-07" db="EMBL/GenBank/DDBJ databases">
        <title>Whole genome shotgun sequence of Alkalibacterium kapii NBRC 103247.</title>
        <authorList>
            <person name="Hosoyama A."/>
            <person name="Uohara A."/>
            <person name="Ohji S."/>
            <person name="Ichikawa N."/>
        </authorList>
    </citation>
    <scope>NUCLEOTIDE SEQUENCE [LARGE SCALE GENOMIC DNA]</scope>
    <source>
        <strain evidence="1 2">NBRC 103247</strain>
    </source>
</reference>
<organism evidence="1 2">
    <name type="scientific">Alkalibacterium kapii</name>
    <dbReference type="NCBI Taxonomy" id="426704"/>
    <lineage>
        <taxon>Bacteria</taxon>
        <taxon>Bacillati</taxon>
        <taxon>Bacillota</taxon>
        <taxon>Bacilli</taxon>
        <taxon>Lactobacillales</taxon>
        <taxon>Carnobacteriaceae</taxon>
        <taxon>Alkalibacterium</taxon>
    </lineage>
</organism>
<protein>
    <submittedName>
        <fullName evidence="1">Uncharacterized protein</fullName>
    </submittedName>
</protein>
<proteinExistence type="predicted"/>
<evidence type="ECO:0000313" key="2">
    <source>
        <dbReference type="Proteomes" id="UP000321662"/>
    </source>
</evidence>
<name>A0A511ASC7_9LACT</name>
<comment type="caution">
    <text evidence="1">The sequence shown here is derived from an EMBL/GenBank/DDBJ whole genome shotgun (WGS) entry which is preliminary data.</text>
</comment>